<dbReference type="EMBL" id="KN832987">
    <property type="protein sequence ID" value="KIM84482.1"/>
    <property type="molecule type" value="Genomic_DNA"/>
</dbReference>
<reference evidence="1 2" key="1">
    <citation type="submission" date="2014-04" db="EMBL/GenBank/DDBJ databases">
        <authorList>
            <consortium name="DOE Joint Genome Institute"/>
            <person name="Kuo A."/>
            <person name="Tarkka M."/>
            <person name="Buscot F."/>
            <person name="Kohler A."/>
            <person name="Nagy L.G."/>
            <person name="Floudas D."/>
            <person name="Copeland A."/>
            <person name="Barry K.W."/>
            <person name="Cichocki N."/>
            <person name="Veneault-Fourrey C."/>
            <person name="LaButti K."/>
            <person name="Lindquist E.A."/>
            <person name="Lipzen A."/>
            <person name="Lundell T."/>
            <person name="Morin E."/>
            <person name="Murat C."/>
            <person name="Sun H."/>
            <person name="Tunlid A."/>
            <person name="Henrissat B."/>
            <person name="Grigoriev I.V."/>
            <person name="Hibbett D.S."/>
            <person name="Martin F."/>
            <person name="Nordberg H.P."/>
            <person name="Cantor M.N."/>
            <person name="Hua S.X."/>
        </authorList>
    </citation>
    <scope>NUCLEOTIDE SEQUENCE [LARGE SCALE GENOMIC DNA]</scope>
    <source>
        <strain evidence="1 2">F 1598</strain>
    </source>
</reference>
<evidence type="ECO:0000313" key="1">
    <source>
        <dbReference type="EMBL" id="KIM84482.1"/>
    </source>
</evidence>
<keyword evidence="2" id="KW-1185">Reference proteome</keyword>
<evidence type="ECO:0000313" key="2">
    <source>
        <dbReference type="Proteomes" id="UP000054166"/>
    </source>
</evidence>
<sequence length="147" mass="16601">MTFRYYADLKSGGYSAVVPFPATRLPRKAWASLRALVNIHFILCDYTFHRENCTDVVSSSRYFYNKSGVLQSFSGQYILDSSSSLDDRACAGPSNLTWTIDDNDEVEPPSIFPHIFYLSSCLPLICRKCSNGSSATRTYFPNLVMQH</sequence>
<organism evidence="1 2">
    <name type="scientific">Piloderma croceum (strain F 1598)</name>
    <dbReference type="NCBI Taxonomy" id="765440"/>
    <lineage>
        <taxon>Eukaryota</taxon>
        <taxon>Fungi</taxon>
        <taxon>Dikarya</taxon>
        <taxon>Basidiomycota</taxon>
        <taxon>Agaricomycotina</taxon>
        <taxon>Agaricomycetes</taxon>
        <taxon>Agaricomycetidae</taxon>
        <taxon>Atheliales</taxon>
        <taxon>Atheliaceae</taxon>
        <taxon>Piloderma</taxon>
    </lineage>
</organism>
<accession>A0A0C3C4B5</accession>
<name>A0A0C3C4B5_PILCF</name>
<dbReference type="Proteomes" id="UP000054166">
    <property type="component" value="Unassembled WGS sequence"/>
</dbReference>
<dbReference type="HOGENOM" id="CLU_1768798_0_0_1"/>
<gene>
    <name evidence="1" type="ORF">PILCRDRAFT_384740</name>
</gene>
<dbReference type="AlphaFoldDB" id="A0A0C3C4B5"/>
<dbReference type="InParanoid" id="A0A0C3C4B5"/>
<proteinExistence type="predicted"/>
<protein>
    <submittedName>
        <fullName evidence="1">Uncharacterized protein</fullName>
    </submittedName>
</protein>
<reference evidence="2" key="2">
    <citation type="submission" date="2015-01" db="EMBL/GenBank/DDBJ databases">
        <title>Evolutionary Origins and Diversification of the Mycorrhizal Mutualists.</title>
        <authorList>
            <consortium name="DOE Joint Genome Institute"/>
            <consortium name="Mycorrhizal Genomics Consortium"/>
            <person name="Kohler A."/>
            <person name="Kuo A."/>
            <person name="Nagy L.G."/>
            <person name="Floudas D."/>
            <person name="Copeland A."/>
            <person name="Barry K.W."/>
            <person name="Cichocki N."/>
            <person name="Veneault-Fourrey C."/>
            <person name="LaButti K."/>
            <person name="Lindquist E.A."/>
            <person name="Lipzen A."/>
            <person name="Lundell T."/>
            <person name="Morin E."/>
            <person name="Murat C."/>
            <person name="Riley R."/>
            <person name="Ohm R."/>
            <person name="Sun H."/>
            <person name="Tunlid A."/>
            <person name="Henrissat B."/>
            <person name="Grigoriev I.V."/>
            <person name="Hibbett D.S."/>
            <person name="Martin F."/>
        </authorList>
    </citation>
    <scope>NUCLEOTIDE SEQUENCE [LARGE SCALE GENOMIC DNA]</scope>
    <source>
        <strain evidence="2">F 1598</strain>
    </source>
</reference>